<dbReference type="Proteomes" id="UP000887565">
    <property type="component" value="Unplaced"/>
</dbReference>
<reference evidence="3" key="1">
    <citation type="submission" date="2022-11" db="UniProtKB">
        <authorList>
            <consortium name="WormBaseParasite"/>
        </authorList>
    </citation>
    <scope>IDENTIFICATION</scope>
</reference>
<sequence length="159" mass="18324">MDISKFLLTLVMISRLLMNSKLQPSVASHSSQPDFNIYVPNEVTLQLSRLNYKGTLCRRSLPSRVYCLQACLRDCVGLGNELAMFKMRCLLGRKKSSTRSLRMENHLTCKCYYSQRKKVHKNRGKKCLASTNSWDNVQDFFLKSYMNRTGETLHVTAIC</sequence>
<keyword evidence="1" id="KW-0732">Signal</keyword>
<feature type="chain" id="PRO_5036698115" evidence="1">
    <location>
        <begin position="28"/>
        <end position="159"/>
    </location>
</feature>
<evidence type="ECO:0000313" key="3">
    <source>
        <dbReference type="WBParaSite" id="nRc.2.0.1.t28512-RA"/>
    </source>
</evidence>
<evidence type="ECO:0000256" key="1">
    <source>
        <dbReference type="SAM" id="SignalP"/>
    </source>
</evidence>
<protein>
    <submittedName>
        <fullName evidence="3">Uncharacterized protein</fullName>
    </submittedName>
</protein>
<accession>A0A915JQX2</accession>
<dbReference type="AlphaFoldDB" id="A0A915JQX2"/>
<name>A0A915JQX2_ROMCU</name>
<organism evidence="2 3">
    <name type="scientific">Romanomermis culicivorax</name>
    <name type="common">Nematode worm</name>
    <dbReference type="NCBI Taxonomy" id="13658"/>
    <lineage>
        <taxon>Eukaryota</taxon>
        <taxon>Metazoa</taxon>
        <taxon>Ecdysozoa</taxon>
        <taxon>Nematoda</taxon>
        <taxon>Enoplea</taxon>
        <taxon>Dorylaimia</taxon>
        <taxon>Mermithida</taxon>
        <taxon>Mermithoidea</taxon>
        <taxon>Mermithidae</taxon>
        <taxon>Romanomermis</taxon>
    </lineage>
</organism>
<feature type="signal peptide" evidence="1">
    <location>
        <begin position="1"/>
        <end position="27"/>
    </location>
</feature>
<dbReference type="WBParaSite" id="nRc.2.0.1.t28512-RA">
    <property type="protein sequence ID" value="nRc.2.0.1.t28512-RA"/>
    <property type="gene ID" value="nRc.2.0.1.g28512"/>
</dbReference>
<proteinExistence type="predicted"/>
<keyword evidence="2" id="KW-1185">Reference proteome</keyword>
<evidence type="ECO:0000313" key="2">
    <source>
        <dbReference type="Proteomes" id="UP000887565"/>
    </source>
</evidence>